<dbReference type="InterPro" id="IPR002477">
    <property type="entry name" value="Peptidoglycan-bd-like"/>
</dbReference>
<sequence>MVTEQRSGFKSKVSIAKALKMMQRQMGLKETGKLDKPTLNAMKRPRCGVPDVADYVVYGGVRKWDHNNITYKILNYSSDMDSDVIDDAFARAFKVWSDVTPLTFTRLLQGVADIMISFEIGDHGDPYPFDGKHGDLAHAFSPGVGIDGEAHFDNDEYWTLGKGKGNYTSEITLFLVAAHEFGHSLGLDHSNIRGALMYPQYSYVEDFSLDQDDIDGIQFLYVSPIFYLCSRNITYCGANLAFLVDRYFWKVSSKTDGSRTGPFSISQSWPALPAVIDSAFEDVQTTKIYFFSGKECSFKSLSDVLGPHSIEKLGLPPSVQKVEGALQRGKSKVLLFSGENFWRFDLKTQMIDKGYPKYTGATFGGVPNDAHDVVVAFLWLNCDFSFGFYPVLKCLGQYHAVTQMRH</sequence>
<feature type="binding site" evidence="17">
    <location>
        <position position="156"/>
    </location>
    <ligand>
        <name>Ca(2+)</name>
        <dbReference type="ChEBI" id="CHEBI:29108"/>
        <label>1</label>
    </ligand>
</feature>
<comment type="similarity">
    <text evidence="2">Belongs to the peptidase M10A family.</text>
</comment>
<keyword evidence="7" id="KW-0732">Signal</keyword>
<evidence type="ECO:0000256" key="13">
    <source>
        <dbReference type="ARBA" id="ARBA00023145"/>
    </source>
</evidence>
<evidence type="ECO:0000256" key="6">
    <source>
        <dbReference type="ARBA" id="ARBA00022723"/>
    </source>
</evidence>
<dbReference type="SUPFAM" id="SSF55486">
    <property type="entry name" value="Metalloproteases ('zincins'), catalytic domain"/>
    <property type="match status" value="1"/>
</dbReference>
<evidence type="ECO:0000256" key="15">
    <source>
        <dbReference type="PIRSR" id="PIRSR001191-1"/>
    </source>
</evidence>
<keyword evidence="3" id="KW-0964">Secreted</keyword>
<evidence type="ECO:0000256" key="7">
    <source>
        <dbReference type="ARBA" id="ARBA00022729"/>
    </source>
</evidence>
<comment type="cofactor">
    <cofactor evidence="17">
        <name>Zn(2+)</name>
        <dbReference type="ChEBI" id="CHEBI:29105"/>
    </cofactor>
    <text evidence="17">Binds 2 Zn(2+) ions per subunit.</text>
</comment>
<feature type="active site" evidence="15">
    <location>
        <position position="180"/>
    </location>
</feature>
<dbReference type="GO" id="GO:0004222">
    <property type="term" value="F:metalloendopeptidase activity"/>
    <property type="evidence" value="ECO:0007669"/>
    <property type="project" value="InterPro"/>
</dbReference>
<evidence type="ECO:0000256" key="14">
    <source>
        <dbReference type="ARBA" id="ARBA00023180"/>
    </source>
</evidence>
<feature type="binding site" evidence="17">
    <location>
        <position position="138"/>
    </location>
    <ligand>
        <name>Zn(2+)</name>
        <dbReference type="ChEBI" id="CHEBI:29105"/>
        <label>1</label>
    </ligand>
</feature>
<feature type="binding site" description="in inhibited form" evidence="17">
    <location>
        <position position="47"/>
    </location>
    <ligand>
        <name>Zn(2+)</name>
        <dbReference type="ChEBI" id="CHEBI:29105"/>
        <label>2</label>
        <note>catalytic</note>
    </ligand>
</feature>
<feature type="short sequence motif" description="Cysteine switch" evidence="18">
    <location>
        <begin position="45"/>
        <end position="52"/>
    </location>
</feature>
<feature type="repeat" description="Hemopexin" evidence="19">
    <location>
        <begin position="319"/>
        <end position="366"/>
    </location>
</feature>
<accession>A0A3B3WC35</accession>
<dbReference type="InterPro" id="IPR000585">
    <property type="entry name" value="Hemopexin-like_dom"/>
</dbReference>
<keyword evidence="8" id="KW-0677">Repeat</keyword>
<keyword evidence="10 16" id="KW-0862">Zinc</keyword>
<dbReference type="AlphaFoldDB" id="A0A3B3WC35"/>
<evidence type="ECO:0000313" key="22">
    <source>
        <dbReference type="Proteomes" id="UP000261480"/>
    </source>
</evidence>
<dbReference type="PANTHER" id="PTHR10201">
    <property type="entry name" value="MATRIX METALLOPROTEINASE"/>
    <property type="match status" value="1"/>
</dbReference>
<evidence type="ECO:0000313" key="21">
    <source>
        <dbReference type="Ensembl" id="ENSPMEP00000000475.1"/>
    </source>
</evidence>
<feature type="binding site" evidence="17">
    <location>
        <position position="153"/>
    </location>
    <ligand>
        <name>Ca(2+)</name>
        <dbReference type="ChEBI" id="CHEBI:29108"/>
        <label>3</label>
    </ligand>
</feature>
<dbReference type="Ensembl" id="ENSPMET00000015831.1">
    <property type="protein sequence ID" value="ENSPMEP00000000475.1"/>
    <property type="gene ID" value="ENSPMEG00000001260.1"/>
</dbReference>
<keyword evidence="12" id="KW-0482">Metalloprotease</keyword>
<evidence type="ECO:0000256" key="3">
    <source>
        <dbReference type="ARBA" id="ARBA00022525"/>
    </source>
</evidence>
<dbReference type="Pfam" id="PF00045">
    <property type="entry name" value="Hemopexin"/>
    <property type="match status" value="1"/>
</dbReference>
<keyword evidence="14" id="KW-0325">Glycoprotein</keyword>
<dbReference type="GO" id="GO:0030198">
    <property type="term" value="P:extracellular matrix organization"/>
    <property type="evidence" value="ECO:0007669"/>
    <property type="project" value="TreeGrafter"/>
</dbReference>
<feature type="binding site" evidence="16">
    <location>
        <position position="189"/>
    </location>
    <ligand>
        <name>Zn(2+)</name>
        <dbReference type="ChEBI" id="CHEBI:29105"/>
        <label>2</label>
        <note>catalytic</note>
    </ligand>
</feature>
<feature type="binding site" evidence="17">
    <location>
        <position position="130"/>
    </location>
    <ligand>
        <name>Ca(2+)</name>
        <dbReference type="ChEBI" id="CHEBI:29108"/>
        <label>3</label>
    </ligand>
</feature>
<dbReference type="PRINTS" id="PR00138">
    <property type="entry name" value="MATRIXIN"/>
</dbReference>
<evidence type="ECO:0000256" key="1">
    <source>
        <dbReference type="ARBA" id="ARBA00004498"/>
    </source>
</evidence>
<dbReference type="CDD" id="cd00094">
    <property type="entry name" value="HX"/>
    <property type="match status" value="1"/>
</dbReference>
<keyword evidence="9" id="KW-0378">Hydrolase</keyword>
<feature type="binding site" evidence="17">
    <location>
        <position position="279"/>
    </location>
    <ligand>
        <name>Ca(2+)</name>
        <dbReference type="ChEBI" id="CHEBI:29108"/>
        <label>5</label>
    </ligand>
</feature>
<evidence type="ECO:0000259" key="20">
    <source>
        <dbReference type="SMART" id="SM00235"/>
    </source>
</evidence>
<organism evidence="21 22">
    <name type="scientific">Poecilia mexicana</name>
    <dbReference type="NCBI Taxonomy" id="48701"/>
    <lineage>
        <taxon>Eukaryota</taxon>
        <taxon>Metazoa</taxon>
        <taxon>Chordata</taxon>
        <taxon>Craniata</taxon>
        <taxon>Vertebrata</taxon>
        <taxon>Euteleostomi</taxon>
        <taxon>Actinopterygii</taxon>
        <taxon>Neopterygii</taxon>
        <taxon>Teleostei</taxon>
        <taxon>Neoteleostei</taxon>
        <taxon>Acanthomorphata</taxon>
        <taxon>Ovalentaria</taxon>
        <taxon>Atherinomorphae</taxon>
        <taxon>Cyprinodontiformes</taxon>
        <taxon>Poeciliidae</taxon>
        <taxon>Poeciliinae</taxon>
        <taxon>Poecilia</taxon>
    </lineage>
</organism>
<evidence type="ECO:0000256" key="8">
    <source>
        <dbReference type="ARBA" id="ARBA00022737"/>
    </source>
</evidence>
<dbReference type="InterPro" id="IPR021158">
    <property type="entry name" value="Pept_M10A_Zn_BS"/>
</dbReference>
<dbReference type="STRING" id="48701.ENSPMEP00000000475"/>
<keyword evidence="11 17" id="KW-0106">Calcium</keyword>
<dbReference type="SMART" id="SM00235">
    <property type="entry name" value="ZnMc"/>
    <property type="match status" value="1"/>
</dbReference>
<evidence type="ECO:0000256" key="18">
    <source>
        <dbReference type="PIRSR" id="PIRSR621190-5"/>
    </source>
</evidence>
<feature type="binding site" evidence="17">
    <location>
        <position position="197"/>
    </location>
    <ligand>
        <name>Zn(2+)</name>
        <dbReference type="ChEBI" id="CHEBI:29105"/>
        <label>2</label>
        <note>catalytic</note>
    </ligand>
</feature>
<dbReference type="GO" id="GO:0005615">
    <property type="term" value="C:extracellular space"/>
    <property type="evidence" value="ECO:0007669"/>
    <property type="project" value="TreeGrafter"/>
</dbReference>
<feature type="binding site" evidence="17">
    <location>
        <position position="373"/>
    </location>
    <ligand>
        <name>Ca(2+)</name>
        <dbReference type="ChEBI" id="CHEBI:29108"/>
        <label>5</label>
    </ligand>
</feature>
<dbReference type="CDD" id="cd04278">
    <property type="entry name" value="ZnMc_MMP"/>
    <property type="match status" value="1"/>
</dbReference>
<dbReference type="PROSITE" id="PS51642">
    <property type="entry name" value="HEMOPEXIN_2"/>
    <property type="match status" value="2"/>
</dbReference>
<keyword evidence="22" id="KW-1185">Reference proteome</keyword>
<feature type="domain" description="Peptidase metallopeptidase" evidence="20">
    <location>
        <begin position="60"/>
        <end position="223"/>
    </location>
</feature>
<comment type="subcellular location">
    <subcellularLocation>
        <location evidence="1">Secreted</location>
        <location evidence="1">Extracellular space</location>
        <location evidence="1">Extracellular matrix</location>
    </subcellularLocation>
</comment>
<dbReference type="SMART" id="SM00120">
    <property type="entry name" value="HX"/>
    <property type="match status" value="3"/>
</dbReference>
<evidence type="ECO:0000256" key="10">
    <source>
        <dbReference type="ARBA" id="ARBA00022833"/>
    </source>
</evidence>
<evidence type="ECO:0000256" key="9">
    <source>
        <dbReference type="ARBA" id="ARBA00022801"/>
    </source>
</evidence>
<feature type="binding site" evidence="17">
    <location>
        <position position="156"/>
    </location>
    <ligand>
        <name>Ca(2+)</name>
        <dbReference type="ChEBI" id="CHEBI:29108"/>
        <label>3</label>
    </ligand>
</feature>
<feature type="binding site" evidence="17">
    <location>
        <position position="277"/>
    </location>
    <ligand>
        <name>Ca(2+)</name>
        <dbReference type="ChEBI" id="CHEBI:29108"/>
        <label>4</label>
    </ligand>
</feature>
<feature type="binding site" evidence="16">
    <location>
        <position position="183"/>
    </location>
    <ligand>
        <name>Zn(2+)</name>
        <dbReference type="ChEBI" id="CHEBI:29105"/>
        <label>2</label>
        <note>catalytic</note>
    </ligand>
</feature>
<feature type="binding site" evidence="17">
    <location>
        <position position="325"/>
    </location>
    <ligand>
        <name>Ca(2+)</name>
        <dbReference type="ChEBI" id="CHEBI:29108"/>
        <label>5</label>
    </ligand>
</feature>
<feature type="binding site" evidence="17">
    <location>
        <position position="79"/>
    </location>
    <ligand>
        <name>Ca(2+)</name>
        <dbReference type="ChEBI" id="CHEBI:29108"/>
        <label>1</label>
    </ligand>
</feature>
<evidence type="ECO:0000256" key="2">
    <source>
        <dbReference type="ARBA" id="ARBA00010370"/>
    </source>
</evidence>
<evidence type="ECO:0000256" key="12">
    <source>
        <dbReference type="ARBA" id="ARBA00023049"/>
    </source>
</evidence>
<comment type="cofactor">
    <cofactor evidence="17">
        <name>Ca(2+)</name>
        <dbReference type="ChEBI" id="CHEBI:29108"/>
    </cofactor>
    <text evidence="17">Can bind about 5 Ca(2+) ions per subunit.</text>
</comment>
<dbReference type="InterPro" id="IPR018487">
    <property type="entry name" value="Hemopexin-like_repeat"/>
</dbReference>
<feature type="repeat" description="Hemopexin" evidence="19">
    <location>
        <begin position="273"/>
        <end position="317"/>
    </location>
</feature>
<feature type="binding site" evidence="17">
    <location>
        <position position="113"/>
    </location>
    <ligand>
        <name>Ca(2+)</name>
        <dbReference type="ChEBI" id="CHEBI:29108"/>
        <label>2</label>
    </ligand>
</feature>
<keyword evidence="13" id="KW-0865">Zymogen</keyword>
<dbReference type="Pfam" id="PF01471">
    <property type="entry name" value="PG_binding_1"/>
    <property type="match status" value="1"/>
</dbReference>
<dbReference type="Gene3D" id="3.40.390.10">
    <property type="entry name" value="Collagenase (Catalytic Domain)"/>
    <property type="match status" value="1"/>
</dbReference>
<feature type="binding site" evidence="16">
    <location>
        <position position="179"/>
    </location>
    <ligand>
        <name>Zn(2+)</name>
        <dbReference type="ChEBI" id="CHEBI:29105"/>
        <label>2</label>
        <note>catalytic</note>
    </ligand>
</feature>
<dbReference type="Gene3D" id="2.110.10.10">
    <property type="entry name" value="Hemopexin-like domain"/>
    <property type="match status" value="1"/>
</dbReference>
<dbReference type="InterPro" id="IPR036365">
    <property type="entry name" value="PGBD-like_sf"/>
</dbReference>
<feature type="binding site" evidence="17">
    <location>
        <position position="123"/>
    </location>
    <ligand>
        <name>Zn(2+)</name>
        <dbReference type="ChEBI" id="CHEBI:29105"/>
        <label>1</label>
    </ligand>
</feature>
<feature type="binding site" evidence="17">
    <location>
        <position position="151"/>
    </location>
    <ligand>
        <name>Zn(2+)</name>
        <dbReference type="ChEBI" id="CHEBI:29105"/>
        <label>1</label>
    </ligand>
</feature>
<dbReference type="InterPro" id="IPR006026">
    <property type="entry name" value="Peptidase_Metallo"/>
</dbReference>
<dbReference type="PANTHER" id="PTHR10201:SF30">
    <property type="entry name" value="MATRIX METALLOPROTEINASE-9"/>
    <property type="match status" value="1"/>
</dbReference>
<keyword evidence="4" id="KW-0272">Extracellular matrix</keyword>
<evidence type="ECO:0000256" key="17">
    <source>
        <dbReference type="PIRSR" id="PIRSR621190-2"/>
    </source>
</evidence>
<proteinExistence type="inferred from homology"/>
<reference evidence="21" key="1">
    <citation type="submission" date="2025-08" db="UniProtKB">
        <authorList>
            <consortium name="Ensembl"/>
        </authorList>
    </citation>
    <scope>IDENTIFICATION</scope>
</reference>
<keyword evidence="6 16" id="KW-0479">Metal-binding</keyword>
<dbReference type="InterPro" id="IPR001818">
    <property type="entry name" value="Pept_M10_metallopeptidase"/>
</dbReference>
<protein>
    <recommendedName>
        <fullName evidence="20">Peptidase metallopeptidase domain-containing protein</fullName>
    </recommendedName>
</protein>
<dbReference type="InterPro" id="IPR036375">
    <property type="entry name" value="Hemopexin-like_dom_sf"/>
</dbReference>
<evidence type="ECO:0000256" key="16">
    <source>
        <dbReference type="PIRSR" id="PIRSR001191-2"/>
    </source>
</evidence>
<dbReference type="GO" id="GO:0008270">
    <property type="term" value="F:zinc ion binding"/>
    <property type="evidence" value="ECO:0007669"/>
    <property type="project" value="InterPro"/>
</dbReference>
<keyword evidence="5" id="KW-0645">Protease</keyword>
<name>A0A3B3WC35_9TELE</name>
<dbReference type="InterPro" id="IPR021190">
    <property type="entry name" value="Pept_M10A"/>
</dbReference>
<dbReference type="SUPFAM" id="SSF50923">
    <property type="entry name" value="Hemopexin-like domain"/>
    <property type="match status" value="1"/>
</dbReference>
<dbReference type="Pfam" id="PF00413">
    <property type="entry name" value="Peptidase_M10"/>
    <property type="match status" value="1"/>
</dbReference>
<feature type="binding site" evidence="17">
    <location>
        <position position="233"/>
    </location>
    <ligand>
        <name>Ca(2+)</name>
        <dbReference type="ChEBI" id="CHEBI:29108"/>
        <label>5</label>
    </ligand>
</feature>
<evidence type="ECO:0000256" key="4">
    <source>
        <dbReference type="ARBA" id="ARBA00022530"/>
    </source>
</evidence>
<dbReference type="InterPro" id="IPR024079">
    <property type="entry name" value="MetalloPept_cat_dom_sf"/>
</dbReference>
<dbReference type="PIRSF" id="PIRSF001191">
    <property type="entry name" value="Peptidase_M10A_matrix"/>
    <property type="match status" value="1"/>
</dbReference>
<dbReference type="GO" id="GO:0006508">
    <property type="term" value="P:proteolysis"/>
    <property type="evidence" value="ECO:0007669"/>
    <property type="project" value="UniProtKB-KW"/>
</dbReference>
<dbReference type="FunFam" id="3.40.390.10:FF:000007">
    <property type="entry name" value="Collagenase 3"/>
    <property type="match status" value="1"/>
</dbReference>
<dbReference type="GO" id="GO:0031012">
    <property type="term" value="C:extracellular matrix"/>
    <property type="evidence" value="ECO:0007669"/>
    <property type="project" value="InterPro"/>
</dbReference>
<dbReference type="Proteomes" id="UP000261480">
    <property type="component" value="Unplaced"/>
</dbReference>
<dbReference type="InterPro" id="IPR033739">
    <property type="entry name" value="M10A_MMP"/>
</dbReference>
<dbReference type="PROSITE" id="PS00546">
    <property type="entry name" value="CYSTEINE_SWITCH"/>
    <property type="match status" value="1"/>
</dbReference>
<feature type="binding site" evidence="17">
    <location>
        <position position="125"/>
    </location>
    <ligand>
        <name>Zn(2+)</name>
        <dbReference type="ChEBI" id="CHEBI:29105"/>
        <label>1</label>
    </ligand>
</feature>
<reference evidence="21" key="2">
    <citation type="submission" date="2025-09" db="UniProtKB">
        <authorList>
            <consortium name="Ensembl"/>
        </authorList>
    </citation>
    <scope>IDENTIFICATION</scope>
</reference>
<dbReference type="SUPFAM" id="SSF47090">
    <property type="entry name" value="PGBD-like"/>
    <property type="match status" value="1"/>
</dbReference>
<evidence type="ECO:0000256" key="5">
    <source>
        <dbReference type="ARBA" id="ARBA00022670"/>
    </source>
</evidence>
<evidence type="ECO:0000256" key="11">
    <source>
        <dbReference type="ARBA" id="ARBA00022837"/>
    </source>
</evidence>
<feature type="binding site" evidence="17">
    <location>
        <position position="131"/>
    </location>
    <ligand>
        <name>Ca(2+)</name>
        <dbReference type="ChEBI" id="CHEBI:29108"/>
        <label>3</label>
    </ligand>
</feature>
<dbReference type="GO" id="GO:0030574">
    <property type="term" value="P:collagen catabolic process"/>
    <property type="evidence" value="ECO:0007669"/>
    <property type="project" value="TreeGrafter"/>
</dbReference>
<evidence type="ECO:0000256" key="19">
    <source>
        <dbReference type="PROSITE-ProRule" id="PRU01011"/>
    </source>
</evidence>